<protein>
    <submittedName>
        <fullName evidence="2">Uncharacterized protein</fullName>
    </submittedName>
</protein>
<evidence type="ECO:0000313" key="3">
    <source>
        <dbReference type="Proteomes" id="UP001165085"/>
    </source>
</evidence>
<accession>A0A9W7AKP3</accession>
<dbReference type="AlphaFoldDB" id="A0A9W7AKP3"/>
<feature type="transmembrane region" description="Helical" evidence="1">
    <location>
        <begin position="324"/>
        <end position="344"/>
    </location>
</feature>
<keyword evidence="1" id="KW-0472">Membrane</keyword>
<evidence type="ECO:0000256" key="1">
    <source>
        <dbReference type="SAM" id="Phobius"/>
    </source>
</evidence>
<dbReference type="EMBL" id="BRXY01000133">
    <property type="protein sequence ID" value="GMH69520.1"/>
    <property type="molecule type" value="Genomic_DNA"/>
</dbReference>
<name>A0A9W7AKP3_9STRA</name>
<keyword evidence="1" id="KW-1133">Transmembrane helix</keyword>
<comment type="caution">
    <text evidence="2">The sequence shown here is derived from an EMBL/GenBank/DDBJ whole genome shotgun (WGS) entry which is preliminary data.</text>
</comment>
<keyword evidence="1" id="KW-0812">Transmembrane</keyword>
<reference evidence="3" key="1">
    <citation type="journal article" date="2023" name="Commun. Biol.">
        <title>Genome analysis of Parmales, the sister group of diatoms, reveals the evolutionary specialization of diatoms from phago-mixotrophs to photoautotrophs.</title>
        <authorList>
            <person name="Ban H."/>
            <person name="Sato S."/>
            <person name="Yoshikawa S."/>
            <person name="Yamada K."/>
            <person name="Nakamura Y."/>
            <person name="Ichinomiya M."/>
            <person name="Sato N."/>
            <person name="Blanc-Mathieu R."/>
            <person name="Endo H."/>
            <person name="Kuwata A."/>
            <person name="Ogata H."/>
        </authorList>
    </citation>
    <scope>NUCLEOTIDE SEQUENCE [LARGE SCALE GENOMIC DNA]</scope>
    <source>
        <strain evidence="3">NIES 3701</strain>
    </source>
</reference>
<dbReference type="Gene3D" id="3.30.420.40">
    <property type="match status" value="1"/>
</dbReference>
<keyword evidence="3" id="KW-1185">Reference proteome</keyword>
<organism evidence="2 3">
    <name type="scientific">Triparma strigata</name>
    <dbReference type="NCBI Taxonomy" id="1606541"/>
    <lineage>
        <taxon>Eukaryota</taxon>
        <taxon>Sar</taxon>
        <taxon>Stramenopiles</taxon>
        <taxon>Ochrophyta</taxon>
        <taxon>Bolidophyceae</taxon>
        <taxon>Parmales</taxon>
        <taxon>Triparmaceae</taxon>
        <taxon>Triparma</taxon>
    </lineage>
</organism>
<gene>
    <name evidence="2" type="ORF">TrST_g4470</name>
</gene>
<dbReference type="Proteomes" id="UP001165085">
    <property type="component" value="Unassembled WGS sequence"/>
</dbReference>
<evidence type="ECO:0000313" key="2">
    <source>
        <dbReference type="EMBL" id="GMH69520.1"/>
    </source>
</evidence>
<sequence length="351" mass="38526">MNRSIAIVDCGSGYSRLTYYTVNPSTGLIETSRHPTNLPPLHKVISDLDSLKEWISSLLLLLPSPPPPLSIGATAGLRSILPSLPPSSLSSFRSLLPSPFTFFILKPNQEAKYELSSSKYCSLKTKLIKPEESFGMMSSGGQSSQLGYEDSLWSFETSVKSGNELGVKLGMKEGLRIFKEKVQNTMEGVEKGVGGEGGVFVVIEMLAASGSAAGLESNRRYKVRNVIEIIDVFLKNSGDKNVEGERSWKDYVKEMGAVVLLEMLGKLKEGSEVAFCREFELGEGNFVKPSWALGRAISEFIGEVEEEEKKSKEEERAQMNARKIVRLGAVVAVVAAIGIMYARLRRSEKLN</sequence>
<proteinExistence type="predicted"/>